<name>A0ACC0Q8M0_RHOML</name>
<reference evidence="1" key="1">
    <citation type="submission" date="2022-02" db="EMBL/GenBank/DDBJ databases">
        <title>Plant Genome Project.</title>
        <authorList>
            <person name="Zhang R.-G."/>
        </authorList>
    </citation>
    <scope>NUCLEOTIDE SEQUENCE</scope>
    <source>
        <strain evidence="1">AT1</strain>
    </source>
</reference>
<keyword evidence="2" id="KW-1185">Reference proteome</keyword>
<proteinExistence type="predicted"/>
<dbReference type="EMBL" id="CM046388">
    <property type="protein sequence ID" value="KAI8573799.1"/>
    <property type="molecule type" value="Genomic_DNA"/>
</dbReference>
<dbReference type="Proteomes" id="UP001062846">
    <property type="component" value="Chromosome 1"/>
</dbReference>
<evidence type="ECO:0000313" key="1">
    <source>
        <dbReference type="EMBL" id="KAI8573799.1"/>
    </source>
</evidence>
<organism evidence="1 2">
    <name type="scientific">Rhododendron molle</name>
    <name type="common">Chinese azalea</name>
    <name type="synonym">Azalea mollis</name>
    <dbReference type="NCBI Taxonomy" id="49168"/>
    <lineage>
        <taxon>Eukaryota</taxon>
        <taxon>Viridiplantae</taxon>
        <taxon>Streptophyta</taxon>
        <taxon>Embryophyta</taxon>
        <taxon>Tracheophyta</taxon>
        <taxon>Spermatophyta</taxon>
        <taxon>Magnoliopsida</taxon>
        <taxon>eudicotyledons</taxon>
        <taxon>Gunneridae</taxon>
        <taxon>Pentapetalae</taxon>
        <taxon>asterids</taxon>
        <taxon>Ericales</taxon>
        <taxon>Ericaceae</taxon>
        <taxon>Ericoideae</taxon>
        <taxon>Rhodoreae</taxon>
        <taxon>Rhododendron</taxon>
    </lineage>
</organism>
<evidence type="ECO:0000313" key="2">
    <source>
        <dbReference type="Proteomes" id="UP001062846"/>
    </source>
</evidence>
<accession>A0ACC0Q8M0</accession>
<gene>
    <name evidence="1" type="ORF">RHMOL_Rhmol01G0303600</name>
</gene>
<sequence length="444" mass="49511">MRFLQNLAKASSSTKIRSQSTTPFSAIISRSFSRSRSSSERYVPRSESISIFFVLTSTQFLYPFVSLFRLYAIAAVRFFRPSFGVAFDIDGVILRGNAPIGGSPRALGRLYDDSIGMFWEKNCFDIFVDWDFLENIGGGVPESKRALELEKQLGVNVLSSQVIQGHTPFKQLVQRFEKELVIAVGKGEPAVVMSEYGFKNVLSIDDYASCFDNIDPLGHFKKWTTGNVSDQINTIRSTVCSQRVQAAFVVSDSIDWSRDIQVLCDILRTGGLPGSTIAHQPPLYFASDDLEYQAVFPSERLGMGAFRIALESIFNRIHPNALEYTSFGKPNTSVFRNAETVLRELVHSSSNTIQSANDQIGGNHVFRTLYMVGDNPSVDIKGARQAGHPWFSILTRTGVFKGKENHDEYPADLVREHNPGELCANLTKSQYISSLKKTCIPISF</sequence>
<comment type="caution">
    <text evidence="1">The sequence shown here is derived from an EMBL/GenBank/DDBJ whole genome shotgun (WGS) entry which is preliminary data.</text>
</comment>
<protein>
    <submittedName>
        <fullName evidence="1">Uncharacterized protein</fullName>
    </submittedName>
</protein>